<dbReference type="RefSeq" id="WP_009578610.1">
    <property type="nucleotide sequence ID" value="NZ_AMZN01000014.1"/>
</dbReference>
<name>L8K0E0_9BACT</name>
<protein>
    <submittedName>
        <fullName evidence="1">Uncharacterized protein</fullName>
    </submittedName>
</protein>
<reference evidence="1 2" key="1">
    <citation type="submission" date="2012-12" db="EMBL/GenBank/DDBJ databases">
        <title>Genome assembly of Fulvivirga imtechensis AK7.</title>
        <authorList>
            <person name="Nupur N."/>
            <person name="Khatri I."/>
            <person name="Kumar R."/>
            <person name="Subramanian S."/>
            <person name="Pinnaka A."/>
        </authorList>
    </citation>
    <scope>NUCLEOTIDE SEQUENCE [LARGE SCALE GENOMIC DNA]</scope>
    <source>
        <strain evidence="1 2">AK7</strain>
    </source>
</reference>
<comment type="caution">
    <text evidence="1">The sequence shown here is derived from an EMBL/GenBank/DDBJ whole genome shotgun (WGS) entry which is preliminary data.</text>
</comment>
<evidence type="ECO:0000313" key="1">
    <source>
        <dbReference type="EMBL" id="ELR72947.1"/>
    </source>
</evidence>
<accession>L8K0E0</accession>
<dbReference type="AlphaFoldDB" id="L8K0E0"/>
<keyword evidence="2" id="KW-1185">Reference proteome</keyword>
<dbReference type="EMBL" id="AMZN01000014">
    <property type="protein sequence ID" value="ELR72947.1"/>
    <property type="molecule type" value="Genomic_DNA"/>
</dbReference>
<sequence>MNCIIDKSILYHLKKGKKAEVIRRYIKMKYRVNIELSALKERVKNLQPSQLELT</sequence>
<evidence type="ECO:0000313" key="2">
    <source>
        <dbReference type="Proteomes" id="UP000011135"/>
    </source>
</evidence>
<dbReference type="Proteomes" id="UP000011135">
    <property type="component" value="Unassembled WGS sequence"/>
</dbReference>
<organism evidence="1 2">
    <name type="scientific">Fulvivirga imtechensis AK7</name>
    <dbReference type="NCBI Taxonomy" id="1237149"/>
    <lineage>
        <taxon>Bacteria</taxon>
        <taxon>Pseudomonadati</taxon>
        <taxon>Bacteroidota</taxon>
        <taxon>Cytophagia</taxon>
        <taxon>Cytophagales</taxon>
        <taxon>Fulvivirgaceae</taxon>
        <taxon>Fulvivirga</taxon>
    </lineage>
</organism>
<proteinExistence type="predicted"/>
<gene>
    <name evidence="1" type="ORF">C900_00908</name>
</gene>